<proteinExistence type="inferred from homology"/>
<name>M1V6Q4_CYAM1</name>
<reference evidence="5 6" key="2">
    <citation type="journal article" date="2007" name="BMC Biol.">
        <title>A 100%-complete sequence reveals unusually simple genomic features in the hot-spring red alga Cyanidioschyzon merolae.</title>
        <authorList>
            <person name="Nozaki H."/>
            <person name="Takano H."/>
            <person name="Misumi O."/>
            <person name="Terasawa K."/>
            <person name="Matsuzaki M."/>
            <person name="Maruyama S."/>
            <person name="Nishida K."/>
            <person name="Yagisawa F."/>
            <person name="Yoshida Y."/>
            <person name="Fujiwara T."/>
            <person name="Takio S."/>
            <person name="Tamura K."/>
            <person name="Chung S.J."/>
            <person name="Nakamura S."/>
            <person name="Kuroiwa H."/>
            <person name="Tanaka K."/>
            <person name="Sato N."/>
            <person name="Kuroiwa T."/>
        </authorList>
    </citation>
    <scope>NUCLEOTIDE SEQUENCE [LARGE SCALE GENOMIC DNA]</scope>
    <source>
        <strain evidence="5 6">10D</strain>
    </source>
</reference>
<dbReference type="EMBL" id="AP006500">
    <property type="protein sequence ID" value="BAM82385.1"/>
    <property type="molecule type" value="Genomic_DNA"/>
</dbReference>
<dbReference type="GO" id="GO:0016973">
    <property type="term" value="P:poly(A)+ mRNA export from nucleus"/>
    <property type="evidence" value="ECO:0007669"/>
    <property type="project" value="TreeGrafter"/>
</dbReference>
<dbReference type="HOGENOM" id="CLU_011846_0_0_1"/>
<gene>
    <name evidence="5" type="ORF">CYME_CMR125C</name>
</gene>
<dbReference type="Pfam" id="PF04097">
    <property type="entry name" value="Nic96"/>
    <property type="match status" value="2"/>
</dbReference>
<dbReference type="KEGG" id="cme:CYME_CMR125C"/>
<keyword evidence="6" id="KW-1185">Reference proteome</keyword>
<dbReference type="InterPro" id="IPR007231">
    <property type="entry name" value="Nucleoporin_int_Nup93/Nic96"/>
</dbReference>
<evidence type="ECO:0000256" key="4">
    <source>
        <dbReference type="SAM" id="MobiDB-lite"/>
    </source>
</evidence>
<dbReference type="RefSeq" id="XP_005538421.1">
    <property type="nucleotide sequence ID" value="XM_005538364.1"/>
</dbReference>
<evidence type="ECO:0000256" key="3">
    <source>
        <dbReference type="ARBA" id="ARBA00023242"/>
    </source>
</evidence>
<comment type="similarity">
    <text evidence="2">Belongs to the nucleoporin interacting component (NIC) family.</text>
</comment>
<dbReference type="GO" id="GO:0017056">
    <property type="term" value="F:structural constituent of nuclear pore"/>
    <property type="evidence" value="ECO:0007669"/>
    <property type="project" value="InterPro"/>
</dbReference>
<sequence length="1144" mass="128501">MMEAEESYTEWKRLLERAVALEAQLFSERTQGGFAGESFAAGVPASHEKLDPFLKPRFPPAYRNLNQLESESQRLLKQTGATEAGAESSFAGTSTEHARAHALLAQRGFDPDRIELQAKQVDLVEDVEYLEPFAETDLDTWLRLQHEWAVLELCELARHRTDSAAEALWEDHAAASWEQRRKQLLSLLGSSTDALNLRDILSYTGGSVDARNLRSRTQSRARSASPSGAETSQRTPVQLDRRAREHPERQESSEPHSGFERECAALVLALVRQAPDSRSQLSESAHITQWSGLDISTFLSGQVATSVVGAADLSTDLVALRFARAARKWSQVRTAASWPHVSYSEACYEILCAMLGEGDLTATLTRPDSFARKQPLTHEYGPFRAPAEGMLRPSRGHRLRFVCGALDWLQRQFHQRKLRLSIEREPEMAALGGKTGTLAEVRAYLRVMEAGTMAVSRPTGWLTEDPFAEIYYCLRCGDIGAAVEAAKDWLSPEGKHYSGDDLPRFLTYLESFEQSARRRWQAIRRANGGPGPSEAGSTSQAFELRGLRGSVKATMLSQMIHDYGLFVHKSQLRSGYRDWSVAWNANAQEEQHRLVERDIFKRVCYVLIGRFNSAAPEGMELLDMDYDVLFASIEDYLWMRLWTCRLSVDECDGELGFISSERSGIDEETLADERLPPEMSTLELPLDAVQEEMRQFGSAHFDPHGNRPHFYAMILLLTCQFEAALTYLVYNGVVRASASALTQDPLVDAVHLGLILNYYGALTEYVQQDSDLVLYDYAAILWRYLQREQREVSLAKADPTAAAAYLMTIRDAEQRFACLCKLVTTTREFSLLLGAMIPGTLRRRPGVIERLERTAYTTRQLAGTAAEWARVAYACAESCEITGDVIHAAMLFELAGDLNRVMSILIRALCSTYLDHRFYQNRLPQPVDMERQQLELAKQAQSIYEKYEHEGVLSRREEDGGHRSSDQQTSARLSRSLAVALKLARFIALVYDEAQDDSDPDSSAVSRKSVEERYEAALELQKQLGLLPFSRSQLTAKVEALRPGAVYEDALVERLPVVVLTLMRVVHVLYENTKTALRTGIPHKSPAEQARPSERTVLAWRSSMEQRLAELKEIASTLVTFSGMIPFMTAAETSELVRLEMTLT</sequence>
<comment type="subcellular location">
    <subcellularLocation>
        <location evidence="1">Nucleus envelope</location>
    </subcellularLocation>
</comment>
<dbReference type="OrthoDB" id="1918363at2759"/>
<evidence type="ECO:0000256" key="1">
    <source>
        <dbReference type="ARBA" id="ARBA00004259"/>
    </source>
</evidence>
<evidence type="ECO:0000313" key="5">
    <source>
        <dbReference type="EMBL" id="BAM82385.1"/>
    </source>
</evidence>
<protein>
    <submittedName>
        <fullName evidence="5">Similar to nucleoporin complex subunit</fullName>
    </submittedName>
</protein>
<dbReference type="Gramene" id="CMR125CT">
    <property type="protein sequence ID" value="CMR125CT"/>
    <property type="gene ID" value="CMR125C"/>
</dbReference>
<evidence type="ECO:0000313" key="6">
    <source>
        <dbReference type="Proteomes" id="UP000007014"/>
    </source>
</evidence>
<dbReference type="GO" id="GO:0006606">
    <property type="term" value="P:protein import into nucleus"/>
    <property type="evidence" value="ECO:0007669"/>
    <property type="project" value="TreeGrafter"/>
</dbReference>
<dbReference type="GeneID" id="16996765"/>
<dbReference type="OMA" id="LLMCGQF"/>
<feature type="compositionally biased region" description="Basic and acidic residues" evidence="4">
    <location>
        <begin position="239"/>
        <end position="259"/>
    </location>
</feature>
<reference evidence="5 6" key="1">
    <citation type="journal article" date="2004" name="Nature">
        <title>Genome sequence of the ultrasmall unicellular red alga Cyanidioschyzon merolae 10D.</title>
        <authorList>
            <person name="Matsuzaki M."/>
            <person name="Misumi O."/>
            <person name="Shin-i T."/>
            <person name="Maruyama S."/>
            <person name="Takahara M."/>
            <person name="Miyagishima S."/>
            <person name="Mori T."/>
            <person name="Nishida K."/>
            <person name="Yagisawa F."/>
            <person name="Nishida K."/>
            <person name="Yoshida Y."/>
            <person name="Nishimura Y."/>
            <person name="Nakao S."/>
            <person name="Kobayashi T."/>
            <person name="Momoyama Y."/>
            <person name="Higashiyama T."/>
            <person name="Minoda A."/>
            <person name="Sano M."/>
            <person name="Nomoto H."/>
            <person name="Oishi K."/>
            <person name="Hayashi H."/>
            <person name="Ohta F."/>
            <person name="Nishizaka S."/>
            <person name="Haga S."/>
            <person name="Miura S."/>
            <person name="Morishita T."/>
            <person name="Kabeya Y."/>
            <person name="Terasawa K."/>
            <person name="Suzuki Y."/>
            <person name="Ishii Y."/>
            <person name="Asakawa S."/>
            <person name="Takano H."/>
            <person name="Ohta N."/>
            <person name="Kuroiwa H."/>
            <person name="Tanaka K."/>
            <person name="Shimizu N."/>
            <person name="Sugano S."/>
            <person name="Sato N."/>
            <person name="Nozaki H."/>
            <person name="Ogasawara N."/>
            <person name="Kohara Y."/>
            <person name="Kuroiwa T."/>
        </authorList>
    </citation>
    <scope>NUCLEOTIDE SEQUENCE [LARGE SCALE GENOMIC DNA]</scope>
    <source>
        <strain evidence="5 6">10D</strain>
    </source>
</reference>
<dbReference type="AlphaFoldDB" id="M1V6Q4"/>
<dbReference type="STRING" id="280699.M1V6Q4"/>
<feature type="region of interest" description="Disordered" evidence="4">
    <location>
        <begin position="212"/>
        <end position="259"/>
    </location>
</feature>
<dbReference type="GO" id="GO:0005643">
    <property type="term" value="C:nuclear pore"/>
    <property type="evidence" value="ECO:0007669"/>
    <property type="project" value="InterPro"/>
</dbReference>
<keyword evidence="3" id="KW-0539">Nucleus</keyword>
<dbReference type="Proteomes" id="UP000007014">
    <property type="component" value="Chromosome 18"/>
</dbReference>
<evidence type="ECO:0000256" key="2">
    <source>
        <dbReference type="ARBA" id="ARBA00010186"/>
    </source>
</evidence>
<organism evidence="5 6">
    <name type="scientific">Cyanidioschyzon merolae (strain NIES-3377 / 10D)</name>
    <name type="common">Unicellular red alga</name>
    <dbReference type="NCBI Taxonomy" id="280699"/>
    <lineage>
        <taxon>Eukaryota</taxon>
        <taxon>Rhodophyta</taxon>
        <taxon>Bangiophyceae</taxon>
        <taxon>Cyanidiales</taxon>
        <taxon>Cyanidiaceae</taxon>
        <taxon>Cyanidioschyzon</taxon>
    </lineage>
</organism>
<accession>M1V6Q4</accession>
<dbReference type="eggNOG" id="KOG2168">
    <property type="taxonomic scope" value="Eukaryota"/>
</dbReference>
<dbReference type="PANTHER" id="PTHR11225:SF4">
    <property type="entry name" value="NUCLEAR PORE COMPLEX PROTEIN NUP93"/>
    <property type="match status" value="1"/>
</dbReference>
<dbReference type="PANTHER" id="PTHR11225">
    <property type="entry name" value="NUCLEAR PORE COMPLEX PROTEIN NUP93 NUCLEOPORIN NUP93 DEAD EYE PROTEIN"/>
    <property type="match status" value="1"/>
</dbReference>